<sequence>MPLSPTLALVTGGTSGLGLATAGRLLSSGTVPILFGRSKERGLAAQEHLGGGAVFVQGDVADELDVTRALDAGAQRGELRVVVNCAGTAHAARVVNRSGPHALKDFVAVVTSNLIGTFNVVRLAAERMAALEPVTGERGVIVNTASIAAFDGQVGQAAYAAAKAGVAGMTLPLARDLAGLLIRVVTVAPGLFDTPAAEGLPAETRTALEAQVPHPRRWGRPDEFAELVGQIIGNRMLNGETIRLDGGLRMPAR</sequence>
<dbReference type="PROSITE" id="PS00061">
    <property type="entry name" value="ADH_SHORT"/>
    <property type="match status" value="1"/>
</dbReference>
<dbReference type="InterPro" id="IPR036291">
    <property type="entry name" value="NAD(P)-bd_dom_sf"/>
</dbReference>
<dbReference type="Gene3D" id="3.40.50.720">
    <property type="entry name" value="NAD(P)-binding Rossmann-like Domain"/>
    <property type="match status" value="1"/>
</dbReference>
<dbReference type="InterPro" id="IPR002347">
    <property type="entry name" value="SDR_fam"/>
</dbReference>
<dbReference type="Pfam" id="PF00106">
    <property type="entry name" value="adh_short"/>
    <property type="match status" value="1"/>
</dbReference>
<comment type="caution">
    <text evidence="4">The sequence shown here is derived from an EMBL/GenBank/DDBJ whole genome shotgun (WGS) entry which is preliminary data.</text>
</comment>
<protein>
    <submittedName>
        <fullName evidence="4">SDR family NAD(P)-dependent oxidoreductase</fullName>
    </submittedName>
</protein>
<dbReference type="EMBL" id="JAJAGO010000013">
    <property type="protein sequence ID" value="MCT2593289.1"/>
    <property type="molecule type" value="Genomic_DNA"/>
</dbReference>
<keyword evidence="5" id="KW-1185">Reference proteome</keyword>
<comment type="similarity">
    <text evidence="1 3">Belongs to the short-chain dehydrogenases/reductases (SDR) family.</text>
</comment>
<evidence type="ECO:0000256" key="2">
    <source>
        <dbReference type="ARBA" id="ARBA00023002"/>
    </source>
</evidence>
<evidence type="ECO:0000313" key="5">
    <source>
        <dbReference type="Proteomes" id="UP001156389"/>
    </source>
</evidence>
<name>A0ABT2K1E8_9ACTN</name>
<gene>
    <name evidence="4" type="ORF">LHJ74_25860</name>
</gene>
<dbReference type="RefSeq" id="WP_260220648.1">
    <property type="nucleotide sequence ID" value="NZ_JAJAGO010000013.1"/>
</dbReference>
<dbReference type="SUPFAM" id="SSF51735">
    <property type="entry name" value="NAD(P)-binding Rossmann-fold domains"/>
    <property type="match status" value="1"/>
</dbReference>
<reference evidence="4 5" key="1">
    <citation type="submission" date="2021-10" db="EMBL/GenBank/DDBJ databases">
        <title>Streptomyces gossypii sp. nov., isolated from soil collected from cotton field.</title>
        <authorList>
            <person name="Ge X."/>
            <person name="Chen X."/>
            <person name="Liu W."/>
        </authorList>
    </citation>
    <scope>NUCLEOTIDE SEQUENCE [LARGE SCALE GENOMIC DNA]</scope>
    <source>
        <strain evidence="4 5">N2-109</strain>
    </source>
</reference>
<accession>A0ABT2K1E8</accession>
<dbReference type="PANTHER" id="PTHR43658">
    <property type="entry name" value="SHORT-CHAIN DEHYDROGENASE/REDUCTASE"/>
    <property type="match status" value="1"/>
</dbReference>
<dbReference type="PRINTS" id="PR00080">
    <property type="entry name" value="SDRFAMILY"/>
</dbReference>
<organism evidence="4 5">
    <name type="scientific">Streptomyces gossypii</name>
    <dbReference type="NCBI Taxonomy" id="2883101"/>
    <lineage>
        <taxon>Bacteria</taxon>
        <taxon>Bacillati</taxon>
        <taxon>Actinomycetota</taxon>
        <taxon>Actinomycetes</taxon>
        <taxon>Kitasatosporales</taxon>
        <taxon>Streptomycetaceae</taxon>
        <taxon>Streptomyces</taxon>
    </lineage>
</organism>
<proteinExistence type="inferred from homology"/>
<keyword evidence="2" id="KW-0560">Oxidoreductase</keyword>
<dbReference type="PANTHER" id="PTHR43658:SF8">
    <property type="entry name" value="17-BETA-HYDROXYSTEROID DEHYDROGENASE 14-RELATED"/>
    <property type="match status" value="1"/>
</dbReference>
<dbReference type="PRINTS" id="PR00081">
    <property type="entry name" value="GDHRDH"/>
</dbReference>
<evidence type="ECO:0000313" key="4">
    <source>
        <dbReference type="EMBL" id="MCT2593289.1"/>
    </source>
</evidence>
<dbReference type="Proteomes" id="UP001156389">
    <property type="component" value="Unassembled WGS sequence"/>
</dbReference>
<dbReference type="InterPro" id="IPR020904">
    <property type="entry name" value="Sc_DH/Rdtase_CS"/>
</dbReference>
<evidence type="ECO:0000256" key="1">
    <source>
        <dbReference type="ARBA" id="ARBA00006484"/>
    </source>
</evidence>
<evidence type="ECO:0000256" key="3">
    <source>
        <dbReference type="RuleBase" id="RU000363"/>
    </source>
</evidence>